<dbReference type="Pfam" id="PF09490">
    <property type="entry name" value="CbtA"/>
    <property type="match status" value="1"/>
</dbReference>
<sequence length="177" mass="18500">MGGLDVGRDALSILFSMVVYAGYGLLLTAAMALSESRGHHAAGAREGLLWGLGGFLAVQFLPAAGLPPELPGMATADLGARQIWWLLTVAASAIGIWLIAFGRNWLAWGVAIVLLALPHVVGAPHPHEFTGPTPPELASQFAGRALGVGFTAWLVLGLFSAQLLRRVPGVEPVPRPV</sequence>
<evidence type="ECO:0000313" key="3">
    <source>
        <dbReference type="EMBL" id="OWJ85623.1"/>
    </source>
</evidence>
<dbReference type="OrthoDB" id="9813640at2"/>
<comment type="caution">
    <text evidence="3">The sequence shown here is derived from an EMBL/GenBank/DDBJ whole genome shotgun (WGS) entry which is preliminary data.</text>
</comment>
<dbReference type="EMBL" id="NIPV01000035">
    <property type="protein sequence ID" value="OWJ75618.1"/>
    <property type="molecule type" value="Genomic_DNA"/>
</dbReference>
<feature type="transmembrane region" description="Helical" evidence="1">
    <location>
        <begin position="141"/>
        <end position="159"/>
    </location>
</feature>
<keyword evidence="5" id="KW-1185">Reference proteome</keyword>
<feature type="transmembrane region" description="Helical" evidence="1">
    <location>
        <begin position="12"/>
        <end position="34"/>
    </location>
</feature>
<dbReference type="EMBL" id="NIPX01000003">
    <property type="protein sequence ID" value="OWJ85623.1"/>
    <property type="molecule type" value="Genomic_DNA"/>
</dbReference>
<keyword evidence="1" id="KW-1133">Transmembrane helix</keyword>
<accession>A0A212AVW5</accession>
<evidence type="ECO:0000313" key="5">
    <source>
        <dbReference type="Proteomes" id="UP000214673"/>
    </source>
</evidence>
<keyword evidence="1" id="KW-0472">Membrane</keyword>
<proteinExistence type="predicted"/>
<feature type="transmembrane region" description="Helical" evidence="1">
    <location>
        <begin position="105"/>
        <end position="121"/>
    </location>
</feature>
<gene>
    <name evidence="3" type="ORF">CDV52_04520</name>
    <name evidence="2" type="ORF">CDV53_10000</name>
</gene>
<evidence type="ECO:0000256" key="1">
    <source>
        <dbReference type="SAM" id="Phobius"/>
    </source>
</evidence>
<dbReference type="AlphaFoldDB" id="A0A212AVW5"/>
<name>A0A212AVW5_9RHOB</name>
<evidence type="ECO:0000313" key="4">
    <source>
        <dbReference type="Proteomes" id="UP000196640"/>
    </source>
</evidence>
<feature type="transmembrane region" description="Helical" evidence="1">
    <location>
        <begin position="83"/>
        <end position="100"/>
    </location>
</feature>
<feature type="transmembrane region" description="Helical" evidence="1">
    <location>
        <begin position="46"/>
        <end position="63"/>
    </location>
</feature>
<protein>
    <submittedName>
        <fullName evidence="3">Cobalt transporter</fullName>
    </submittedName>
</protein>
<dbReference type="Proteomes" id="UP000214673">
    <property type="component" value="Unassembled WGS sequence"/>
</dbReference>
<keyword evidence="1" id="KW-0812">Transmembrane</keyword>
<dbReference type="STRING" id="366616.CG51_09740"/>
<dbReference type="Proteomes" id="UP000196640">
    <property type="component" value="Unassembled WGS sequence"/>
</dbReference>
<evidence type="ECO:0000313" key="2">
    <source>
        <dbReference type="EMBL" id="OWJ75618.1"/>
    </source>
</evidence>
<organism evidence="3 4">
    <name type="scientific">Haematobacter missouriensis</name>
    <dbReference type="NCBI Taxonomy" id="366616"/>
    <lineage>
        <taxon>Bacteria</taxon>
        <taxon>Pseudomonadati</taxon>
        <taxon>Pseudomonadota</taxon>
        <taxon>Alphaproteobacteria</taxon>
        <taxon>Rhodobacterales</taxon>
        <taxon>Paracoccaceae</taxon>
        <taxon>Haematobacter</taxon>
    </lineage>
</organism>
<dbReference type="InterPro" id="IPR012666">
    <property type="entry name" value="CbtA_put"/>
</dbReference>
<reference evidence="4 5" key="1">
    <citation type="submission" date="2016-11" db="EMBL/GenBank/DDBJ databases">
        <title>Comparison of Traditional DNA-DNA Hybridization with In Silico Genomic Analysis.</title>
        <authorList>
            <person name="Nicholson A.C."/>
            <person name="Sammons S."/>
            <person name="Humrighouse B.W."/>
            <person name="Graziano J."/>
            <person name="Lasker B."/>
            <person name="Whitney A.M."/>
            <person name="Mcquiston J.R."/>
        </authorList>
    </citation>
    <scope>NUCLEOTIDE SEQUENCE [LARGE SCALE GENOMIC DNA]</scope>
    <source>
        <strain evidence="2 5">H1892</strain>
        <strain evidence="3 4">H2381</strain>
    </source>
</reference>